<evidence type="ECO:0000313" key="2">
    <source>
        <dbReference type="EMBL" id="KUM48311.1"/>
    </source>
</evidence>
<name>A0A101LZN9_PICGL</name>
<protein>
    <submittedName>
        <fullName evidence="2">Uncharacterized protein</fullName>
    </submittedName>
</protein>
<feature type="compositionally biased region" description="Basic and acidic residues" evidence="1">
    <location>
        <begin position="44"/>
        <end position="54"/>
    </location>
</feature>
<proteinExistence type="predicted"/>
<keyword evidence="2" id="KW-0496">Mitochondrion</keyword>
<comment type="caution">
    <text evidence="2">The sequence shown here is derived from an EMBL/GenBank/DDBJ whole genome shotgun (WGS) entry which is preliminary data.</text>
</comment>
<reference evidence="2" key="1">
    <citation type="journal article" date="2015" name="Genome Biol. Evol.">
        <title>Organellar Genomes of White Spruce (Picea glauca): Assembly and Annotation.</title>
        <authorList>
            <person name="Jackman S.D."/>
            <person name="Warren R.L."/>
            <person name="Gibb E.A."/>
            <person name="Vandervalk B.P."/>
            <person name="Mohamadi H."/>
            <person name="Chu J."/>
            <person name="Raymond A."/>
            <person name="Pleasance S."/>
            <person name="Coope R."/>
            <person name="Wildung M.R."/>
            <person name="Ritland C.E."/>
            <person name="Bousquet J."/>
            <person name="Jones S.J."/>
            <person name="Bohlmann J."/>
            <person name="Birol I."/>
        </authorList>
    </citation>
    <scope>NUCLEOTIDE SEQUENCE [LARGE SCALE GENOMIC DNA]</scope>
    <source>
        <tissue evidence="2">Flushing bud</tissue>
    </source>
</reference>
<dbReference type="AlphaFoldDB" id="A0A101LZN9"/>
<dbReference type="EMBL" id="LKAM01000006">
    <property type="protein sequence ID" value="KUM48311.1"/>
    <property type="molecule type" value="Genomic_DNA"/>
</dbReference>
<geneLocation type="mitochondrion" evidence="2"/>
<feature type="region of interest" description="Disordered" evidence="1">
    <location>
        <begin position="38"/>
        <end position="104"/>
    </location>
</feature>
<organism evidence="2">
    <name type="scientific">Picea glauca</name>
    <name type="common">White spruce</name>
    <name type="synonym">Pinus glauca</name>
    <dbReference type="NCBI Taxonomy" id="3330"/>
    <lineage>
        <taxon>Eukaryota</taxon>
        <taxon>Viridiplantae</taxon>
        <taxon>Streptophyta</taxon>
        <taxon>Embryophyta</taxon>
        <taxon>Tracheophyta</taxon>
        <taxon>Spermatophyta</taxon>
        <taxon>Pinopsida</taxon>
        <taxon>Pinidae</taxon>
        <taxon>Conifers I</taxon>
        <taxon>Pinales</taxon>
        <taxon>Pinaceae</taxon>
        <taxon>Picea</taxon>
    </lineage>
</organism>
<accession>A0A101LZN9</accession>
<gene>
    <name evidence="2" type="ORF">ABT39_MTgene5311</name>
</gene>
<sequence length="104" mass="11909">MVAWECRRYQKRCGLEKKNLEQLLQAKEKEIEELKQALSTAGRMKSEKEKDFHSGKSGTAIPKRARHCNSREYSLRVRTGRLMQREGRPDSSKGTAEQAKSGAK</sequence>
<evidence type="ECO:0000256" key="1">
    <source>
        <dbReference type="SAM" id="MobiDB-lite"/>
    </source>
</evidence>